<dbReference type="PANTHER" id="PTHR30548:SF2">
    <property type="entry name" value="2-HYDROXYACYL-COA DEHYDRATASE,D-COMPONENT"/>
    <property type="match status" value="1"/>
</dbReference>
<dbReference type="Proteomes" id="UP001652442">
    <property type="component" value="Unassembled WGS sequence"/>
</dbReference>
<dbReference type="Gene3D" id="3.40.50.11890">
    <property type="match status" value="1"/>
</dbReference>
<evidence type="ECO:0000313" key="4">
    <source>
        <dbReference type="EMBL" id="MCU6761856.1"/>
    </source>
</evidence>
<comment type="similarity">
    <text evidence="2">Belongs to the FldB/FldC dehydratase alpha/beta subunit family.</text>
</comment>
<accession>A0ABT2TI75</accession>
<dbReference type="Gene3D" id="3.40.50.11900">
    <property type="match status" value="1"/>
</dbReference>
<keyword evidence="3" id="KW-0408">Iron</keyword>
<organism evidence="4 5">
    <name type="scientific">Brotonthovivens ammoniilytica</name>
    <dbReference type="NCBI Taxonomy" id="2981725"/>
    <lineage>
        <taxon>Bacteria</taxon>
        <taxon>Bacillati</taxon>
        <taxon>Bacillota</taxon>
        <taxon>Clostridia</taxon>
        <taxon>Lachnospirales</taxon>
        <taxon>Lachnospiraceae</taxon>
        <taxon>Brotonthovivens</taxon>
    </lineage>
</organism>
<evidence type="ECO:0000256" key="2">
    <source>
        <dbReference type="ARBA" id="ARBA00005806"/>
    </source>
</evidence>
<evidence type="ECO:0000313" key="5">
    <source>
        <dbReference type="Proteomes" id="UP001652442"/>
    </source>
</evidence>
<comment type="cofactor">
    <cofactor evidence="1">
        <name>[4Fe-4S] cluster</name>
        <dbReference type="ChEBI" id="CHEBI:49883"/>
    </cofactor>
</comment>
<dbReference type="PANTHER" id="PTHR30548">
    <property type="entry name" value="2-HYDROXYGLUTARYL-COA DEHYDRATASE, D-COMPONENT-RELATED"/>
    <property type="match status" value="1"/>
</dbReference>
<keyword evidence="3" id="KW-0479">Metal-binding</keyword>
<dbReference type="EMBL" id="JAOQJQ010000002">
    <property type="protein sequence ID" value="MCU6761856.1"/>
    <property type="molecule type" value="Genomic_DNA"/>
</dbReference>
<name>A0ABT2TI75_9FIRM</name>
<proteinExistence type="inferred from homology"/>
<gene>
    <name evidence="4" type="ORF">OCV88_05810</name>
</gene>
<reference evidence="4 5" key="1">
    <citation type="journal article" date="2021" name="ISME Commun">
        <title>Automated analysis of genomic sequences facilitates high-throughput and comprehensive description of bacteria.</title>
        <authorList>
            <person name="Hitch T.C.A."/>
        </authorList>
    </citation>
    <scope>NUCLEOTIDE SEQUENCE [LARGE SCALE GENOMIC DNA]</scope>
    <source>
        <strain evidence="4 5">Sanger_109</strain>
    </source>
</reference>
<dbReference type="Pfam" id="PF06050">
    <property type="entry name" value="HGD-D"/>
    <property type="match status" value="1"/>
</dbReference>
<dbReference type="RefSeq" id="WP_158424635.1">
    <property type="nucleotide sequence ID" value="NZ_JAOQJQ010000002.1"/>
</dbReference>
<keyword evidence="5" id="KW-1185">Reference proteome</keyword>
<evidence type="ECO:0000256" key="3">
    <source>
        <dbReference type="ARBA" id="ARBA00023014"/>
    </source>
</evidence>
<dbReference type="InterPro" id="IPR010327">
    <property type="entry name" value="FldB/FldC_alpha/beta"/>
</dbReference>
<sequence length="423" mass="48222">MQIIKTYGNIIKKTAAGHPSAAFRMIKAGLRLEQFRTGYLMDKRIPKAYQYLNNYAIGNVLCALKHPGRTAWVNLFTPVEILQCFGLYCLSAEALSSYLSGFYIEDALIDFAESEGIASTLCSYHKTFIGAIDSGLIPPAAFATTTSMICDANVNTFRHLSQKHNVPCYMLDIPEEFTEESQNYVVIQLKEMIAMLEDTFHKTLDLKELSYILERENLSRQYYLDFLRVSAHKDYPSTLTLQMFMLFATHLSIGTPEMLYFFRTMYEEVKTAPPFTGQKLFWIHLFPYYQNTLKEYFNLNDNYQILGTEMNLDYLEPLDASQPLNALAKKMICNLYNGSYQKKADLAASIAEKLGADGVINFCHWGCKQSSGGSMLLRETMQKHNLPLLILDGDGVDRRNSHDGQIRTRLEAFLELLKQNKGV</sequence>
<keyword evidence="3" id="KW-0411">Iron-sulfur</keyword>
<comment type="caution">
    <text evidence="4">The sequence shown here is derived from an EMBL/GenBank/DDBJ whole genome shotgun (WGS) entry which is preliminary data.</text>
</comment>
<evidence type="ECO:0000256" key="1">
    <source>
        <dbReference type="ARBA" id="ARBA00001966"/>
    </source>
</evidence>
<protein>
    <submittedName>
        <fullName evidence="4">2-hydroxyacyl-CoA dehydratase family protein</fullName>
    </submittedName>
</protein>